<protein>
    <submittedName>
        <fullName evidence="1">Winged helix DNA-binding domain-containing protein</fullName>
    </submittedName>
</protein>
<dbReference type="GO" id="GO:0003677">
    <property type="term" value="F:DNA binding"/>
    <property type="evidence" value="ECO:0007669"/>
    <property type="project" value="UniProtKB-KW"/>
</dbReference>
<dbReference type="EMBL" id="BAABBA010000003">
    <property type="protein sequence ID" value="GAA4286565.1"/>
    <property type="molecule type" value="Genomic_DNA"/>
</dbReference>
<accession>A0ABP8ERD6</accession>
<dbReference type="PANTHER" id="PTHR38479:SF2">
    <property type="entry name" value="WINGED HELIX DNA-BINDING DOMAIN-CONTAINING PROTEIN"/>
    <property type="match status" value="1"/>
</dbReference>
<reference evidence="2" key="1">
    <citation type="journal article" date="2019" name="Int. J. Syst. Evol. Microbiol.">
        <title>The Global Catalogue of Microorganisms (GCM) 10K type strain sequencing project: providing services to taxonomists for standard genome sequencing and annotation.</title>
        <authorList>
            <consortium name="The Broad Institute Genomics Platform"/>
            <consortium name="The Broad Institute Genome Sequencing Center for Infectious Disease"/>
            <person name="Wu L."/>
            <person name="Ma J."/>
        </authorList>
    </citation>
    <scope>NUCLEOTIDE SEQUENCE [LARGE SCALE GENOMIC DNA]</scope>
    <source>
        <strain evidence="2">JCM 17459</strain>
    </source>
</reference>
<evidence type="ECO:0000313" key="2">
    <source>
        <dbReference type="Proteomes" id="UP001499841"/>
    </source>
</evidence>
<dbReference type="PANTHER" id="PTHR38479">
    <property type="entry name" value="LMO0824 PROTEIN"/>
    <property type="match status" value="1"/>
</dbReference>
<gene>
    <name evidence="1" type="ORF">GCM10022262_09240</name>
</gene>
<comment type="caution">
    <text evidence="1">The sequence shown here is derived from an EMBL/GenBank/DDBJ whole genome shotgun (WGS) entry which is preliminary data.</text>
</comment>
<name>A0ABP8ERD6_9MICO</name>
<dbReference type="Pfam" id="PF06224">
    <property type="entry name" value="AlkZ-like"/>
    <property type="match status" value="1"/>
</dbReference>
<keyword evidence="2" id="KW-1185">Reference proteome</keyword>
<organism evidence="1 2">
    <name type="scientific">Georgenia daeguensis</name>
    <dbReference type="NCBI Taxonomy" id="908355"/>
    <lineage>
        <taxon>Bacteria</taxon>
        <taxon>Bacillati</taxon>
        <taxon>Actinomycetota</taxon>
        <taxon>Actinomycetes</taxon>
        <taxon>Micrococcales</taxon>
        <taxon>Bogoriellaceae</taxon>
        <taxon>Georgenia</taxon>
    </lineage>
</organism>
<evidence type="ECO:0000313" key="1">
    <source>
        <dbReference type="EMBL" id="GAA4286565.1"/>
    </source>
</evidence>
<keyword evidence="1" id="KW-0238">DNA-binding</keyword>
<dbReference type="InterPro" id="IPR009351">
    <property type="entry name" value="AlkZ-like"/>
</dbReference>
<proteinExistence type="predicted"/>
<dbReference type="RefSeq" id="WP_345038185.1">
    <property type="nucleotide sequence ID" value="NZ_BAABBA010000003.1"/>
</dbReference>
<dbReference type="Proteomes" id="UP001499841">
    <property type="component" value="Unassembled WGS sequence"/>
</dbReference>
<sequence length="394" mass="42248">MTGDLTAGEVLARRAARHHLLTPAVEGPAAAARVVCGVHAQIMSAAELSLGLRVAGATRSHVRRALWEDRTLVKTFGPRGTVHLLAAEDLPLWTAALSAVPRPGESWADEVRLTPDRTEAVLAAIVDALRGEPLTAEELGEAVVERTGAWAADPVLPAFGGWWPRWRQALGTAAHRGTVVFGPDRGRRATYTHPMRAVPGFAPADQQTALRFLVRSYLHAYGPASSDHLARWLAAPPAWAADLITTMGDELEAVTIQGAGPLWQLADERPAQVGRPPAEPPPAEALPGVRLLPYFDAYVVGSHPRDLIFPGRAADRALNRGQAGNYPVLLVDGVVAGVWHLRRSGTRLAVTVEPLRALGEARRRELEEQVERVGHILEGTATLTVGRLSVGPHA</sequence>